<feature type="compositionally biased region" description="Basic and acidic residues" evidence="1">
    <location>
        <begin position="42"/>
        <end position="58"/>
    </location>
</feature>
<evidence type="ECO:0000313" key="3">
    <source>
        <dbReference type="Proteomes" id="UP000314294"/>
    </source>
</evidence>
<reference evidence="2 3" key="1">
    <citation type="submission" date="2019-03" db="EMBL/GenBank/DDBJ databases">
        <title>First draft genome of Liparis tanakae, snailfish: a comprehensive survey of snailfish specific genes.</title>
        <authorList>
            <person name="Kim W."/>
            <person name="Song I."/>
            <person name="Jeong J.-H."/>
            <person name="Kim D."/>
            <person name="Kim S."/>
            <person name="Ryu S."/>
            <person name="Song J.Y."/>
            <person name="Lee S.K."/>
        </authorList>
    </citation>
    <scope>NUCLEOTIDE SEQUENCE [LARGE SCALE GENOMIC DNA]</scope>
    <source>
        <tissue evidence="2">Muscle</tissue>
    </source>
</reference>
<sequence length="107" mass="12154">MWRRGLIGRGIIPMRGTSVPGMDAVGGPMRRRLGRCCGPNREGIKREQRVEPEEEGKGNKRKLQNVLEDFRDMDATALEETKATAALLKPERSVRGRRRRGARSQRQ</sequence>
<feature type="compositionally biased region" description="Basic residues" evidence="1">
    <location>
        <begin position="95"/>
        <end position="107"/>
    </location>
</feature>
<dbReference type="AlphaFoldDB" id="A0A4Z2H3D9"/>
<protein>
    <submittedName>
        <fullName evidence="2">Uncharacterized protein</fullName>
    </submittedName>
</protein>
<proteinExistence type="predicted"/>
<name>A0A4Z2H3D9_9TELE</name>
<evidence type="ECO:0000313" key="2">
    <source>
        <dbReference type="EMBL" id="TNN60326.1"/>
    </source>
</evidence>
<dbReference type="Proteomes" id="UP000314294">
    <property type="component" value="Unassembled WGS sequence"/>
</dbReference>
<accession>A0A4Z2H3D9</accession>
<gene>
    <name evidence="2" type="ORF">EYF80_029491</name>
</gene>
<organism evidence="2 3">
    <name type="scientific">Liparis tanakae</name>
    <name type="common">Tanaka's snailfish</name>
    <dbReference type="NCBI Taxonomy" id="230148"/>
    <lineage>
        <taxon>Eukaryota</taxon>
        <taxon>Metazoa</taxon>
        <taxon>Chordata</taxon>
        <taxon>Craniata</taxon>
        <taxon>Vertebrata</taxon>
        <taxon>Euteleostomi</taxon>
        <taxon>Actinopterygii</taxon>
        <taxon>Neopterygii</taxon>
        <taxon>Teleostei</taxon>
        <taxon>Neoteleostei</taxon>
        <taxon>Acanthomorphata</taxon>
        <taxon>Eupercaria</taxon>
        <taxon>Perciformes</taxon>
        <taxon>Cottioidei</taxon>
        <taxon>Cottales</taxon>
        <taxon>Liparidae</taxon>
        <taxon>Liparis</taxon>
    </lineage>
</organism>
<comment type="caution">
    <text evidence="2">The sequence shown here is derived from an EMBL/GenBank/DDBJ whole genome shotgun (WGS) entry which is preliminary data.</text>
</comment>
<feature type="region of interest" description="Disordered" evidence="1">
    <location>
        <begin position="15"/>
        <end position="60"/>
    </location>
</feature>
<evidence type="ECO:0000256" key="1">
    <source>
        <dbReference type="SAM" id="MobiDB-lite"/>
    </source>
</evidence>
<keyword evidence="3" id="KW-1185">Reference proteome</keyword>
<dbReference type="EMBL" id="SRLO01000336">
    <property type="protein sequence ID" value="TNN60326.1"/>
    <property type="molecule type" value="Genomic_DNA"/>
</dbReference>
<feature type="region of interest" description="Disordered" evidence="1">
    <location>
        <begin position="82"/>
        <end position="107"/>
    </location>
</feature>